<evidence type="ECO:0000256" key="4">
    <source>
        <dbReference type="ARBA" id="ARBA00022976"/>
    </source>
</evidence>
<dbReference type="GeneID" id="94293476"/>
<evidence type="ECO:0000313" key="10">
    <source>
        <dbReference type="Proteomes" id="UP000674318"/>
    </source>
</evidence>
<dbReference type="AlphaFoldDB" id="A0A836I1U0"/>
<evidence type="ECO:0000256" key="6">
    <source>
        <dbReference type="ARBA" id="ARBA00023136"/>
    </source>
</evidence>
<name>A0A836I1U0_9TRYP</name>
<dbReference type="GO" id="GO:0007219">
    <property type="term" value="P:Notch signaling pathway"/>
    <property type="evidence" value="ECO:0007669"/>
    <property type="project" value="UniProtKB-KW"/>
</dbReference>
<accession>A0A836I1U0</accession>
<dbReference type="RefSeq" id="XP_067758824.1">
    <property type="nucleotide sequence ID" value="XM_067903399.1"/>
</dbReference>
<dbReference type="PANTHER" id="PTHR12889">
    <property type="entry name" value="GAMMA-SECRETASE SUBUNIT APH-1"/>
    <property type="match status" value="1"/>
</dbReference>
<organism evidence="9 10">
    <name type="scientific">Porcisia hertigi</name>
    <dbReference type="NCBI Taxonomy" id="2761500"/>
    <lineage>
        <taxon>Eukaryota</taxon>
        <taxon>Discoba</taxon>
        <taxon>Euglenozoa</taxon>
        <taxon>Kinetoplastea</taxon>
        <taxon>Metakinetoplastina</taxon>
        <taxon>Trypanosomatida</taxon>
        <taxon>Trypanosomatidae</taxon>
        <taxon>Leishmaniinae</taxon>
        <taxon>Porcisia</taxon>
    </lineage>
</organism>
<reference evidence="9 10" key="1">
    <citation type="submission" date="2021-02" db="EMBL/GenBank/DDBJ databases">
        <title>Porcisia hertigi Genome sequencing and assembly.</title>
        <authorList>
            <person name="Almutairi H."/>
            <person name="Gatherer D."/>
        </authorList>
    </citation>
    <scope>NUCLEOTIDE SEQUENCE [LARGE SCALE GENOMIC DNA]</scope>
    <source>
        <strain evidence="9 10">C119</strain>
    </source>
</reference>
<dbReference type="InterPro" id="IPR009294">
    <property type="entry name" value="Aph-1"/>
</dbReference>
<comment type="caution">
    <text evidence="9">The sequence shown here is derived from an EMBL/GenBank/DDBJ whole genome shotgun (WGS) entry which is preliminary data.</text>
</comment>
<evidence type="ECO:0000256" key="8">
    <source>
        <dbReference type="SAM" id="Phobius"/>
    </source>
</evidence>
<keyword evidence="10" id="KW-1185">Reference proteome</keyword>
<evidence type="ECO:0000256" key="5">
    <source>
        <dbReference type="ARBA" id="ARBA00022989"/>
    </source>
</evidence>
<feature type="transmembrane region" description="Helical" evidence="8">
    <location>
        <begin position="108"/>
        <end position="128"/>
    </location>
</feature>
<evidence type="ECO:0000256" key="7">
    <source>
        <dbReference type="SAM" id="MobiDB-lite"/>
    </source>
</evidence>
<dbReference type="GO" id="GO:0016020">
    <property type="term" value="C:membrane"/>
    <property type="evidence" value="ECO:0007669"/>
    <property type="project" value="UniProtKB-SubCell"/>
</dbReference>
<sequence length="454" mass="47554">MTYGTLVLCTIVLYAPHTVLAGVGLRWQPMLIVVGLLSSLVAFLPLFMTGLMFQALHWASVSDVATATWVVVTHFLLLNAARVGVLHVCLRLQRHGWDHGCLLVCSRFPLVTLSIAVGAGFAATSLLVSGGALLAEAWAVAGVLTSSKYTPSSSSDVAQGVDLIASSGSCAELPRFAQACFQQTFFTCGQVAWTVMMGQAYAALWPPCAAKDLLGHNMSGDDTEGITGGGSAATPRVLRSGLEDARLAVTEHLPGAEEWQQPLGGSELETVVCSARKVCLHTGVVSVPREEAEANQRVTGGAVHSESDHAGADPTPAATPSRSELMGCPTAEKCEQMTFSPSSSSEVAGCLVADSVLAQRLPTAVITGTAALALHAAFILLPLAAMDSTFGSARNTATPSSVSQRSVCIVSVPLQCVVTIVSVVWGLWIVHLERHPSAYMLLPSSLRLGVYQSM</sequence>
<dbReference type="EMBL" id="JAFJZO010000012">
    <property type="protein sequence ID" value="KAG5509817.1"/>
    <property type="molecule type" value="Genomic_DNA"/>
</dbReference>
<feature type="region of interest" description="Disordered" evidence="7">
    <location>
        <begin position="290"/>
        <end position="325"/>
    </location>
</feature>
<evidence type="ECO:0000313" key="9">
    <source>
        <dbReference type="EMBL" id="KAG5509817.1"/>
    </source>
</evidence>
<keyword evidence="5 8" id="KW-1133">Transmembrane helix</keyword>
<keyword evidence="6 8" id="KW-0472">Membrane</keyword>
<dbReference type="KEGG" id="phet:94293476"/>
<dbReference type="Proteomes" id="UP000674318">
    <property type="component" value="Unassembled WGS sequence"/>
</dbReference>
<evidence type="ECO:0000256" key="2">
    <source>
        <dbReference type="ARBA" id="ARBA00005577"/>
    </source>
</evidence>
<evidence type="ECO:0000256" key="3">
    <source>
        <dbReference type="ARBA" id="ARBA00022692"/>
    </source>
</evidence>
<protein>
    <submittedName>
        <fullName evidence="9">Uncharacterized protein</fullName>
    </submittedName>
</protein>
<comment type="subcellular location">
    <subcellularLocation>
        <location evidence="1">Membrane</location>
        <topology evidence="1">Multi-pass membrane protein</topology>
    </subcellularLocation>
</comment>
<proteinExistence type="inferred from homology"/>
<dbReference type="OrthoDB" id="273751at2759"/>
<dbReference type="GO" id="GO:0016485">
    <property type="term" value="P:protein processing"/>
    <property type="evidence" value="ECO:0007669"/>
    <property type="project" value="InterPro"/>
</dbReference>
<keyword evidence="4" id="KW-0914">Notch signaling pathway</keyword>
<feature type="transmembrane region" description="Helical" evidence="8">
    <location>
        <begin position="65"/>
        <end position="88"/>
    </location>
</feature>
<keyword evidence="3 8" id="KW-0812">Transmembrane</keyword>
<evidence type="ECO:0000256" key="1">
    <source>
        <dbReference type="ARBA" id="ARBA00004141"/>
    </source>
</evidence>
<feature type="transmembrane region" description="Helical" evidence="8">
    <location>
        <begin position="31"/>
        <end position="53"/>
    </location>
</feature>
<comment type="similarity">
    <text evidence="2">Belongs to the APH-1 family.</text>
</comment>
<gene>
    <name evidence="9" type="ORF">JKF63_07462</name>
</gene>
<feature type="transmembrane region" description="Helical" evidence="8">
    <location>
        <begin position="404"/>
        <end position="430"/>
    </location>
</feature>
<feature type="transmembrane region" description="Helical" evidence="8">
    <location>
        <begin position="364"/>
        <end position="384"/>
    </location>
</feature>